<dbReference type="Proteomes" id="UP000257080">
    <property type="component" value="Unassembled WGS sequence"/>
</dbReference>
<dbReference type="GO" id="GO:0009073">
    <property type="term" value="P:aromatic amino acid family biosynthetic process"/>
    <property type="evidence" value="ECO:0007669"/>
    <property type="project" value="UniProtKB-KW"/>
</dbReference>
<evidence type="ECO:0000256" key="5">
    <source>
        <dbReference type="ARBA" id="ARBA00022679"/>
    </source>
</evidence>
<proteinExistence type="inferred from homology"/>
<evidence type="ECO:0000256" key="4">
    <source>
        <dbReference type="ARBA" id="ARBA00022605"/>
    </source>
</evidence>
<comment type="catalytic activity">
    <reaction evidence="7 8">
        <text>D-erythrose 4-phosphate + phosphoenolpyruvate + H2O = 7-phospho-2-dehydro-3-deoxy-D-arabino-heptonate + phosphate</text>
        <dbReference type="Rhea" id="RHEA:14717"/>
        <dbReference type="ChEBI" id="CHEBI:15377"/>
        <dbReference type="ChEBI" id="CHEBI:16897"/>
        <dbReference type="ChEBI" id="CHEBI:43474"/>
        <dbReference type="ChEBI" id="CHEBI:58394"/>
        <dbReference type="ChEBI" id="CHEBI:58702"/>
        <dbReference type="EC" id="2.5.1.54"/>
    </reaction>
</comment>
<protein>
    <recommendedName>
        <fullName evidence="8">Phospho-2-dehydro-3-deoxyheptonate aldolase</fullName>
        <ecNumber evidence="8">2.5.1.54</ecNumber>
    </recommendedName>
</protein>
<comment type="similarity">
    <text evidence="3 8">Belongs to the class-I DAHP synthase family.</text>
</comment>
<dbReference type="AlphaFoldDB" id="A0A3E0WH72"/>
<keyword evidence="4 8" id="KW-0028">Amino-acid biosynthesis</keyword>
<evidence type="ECO:0000256" key="8">
    <source>
        <dbReference type="PIRNR" id="PIRNR001361"/>
    </source>
</evidence>
<dbReference type="Pfam" id="PF00793">
    <property type="entry name" value="DAHP_synth_1"/>
    <property type="match status" value="1"/>
</dbReference>
<dbReference type="GO" id="GO:0008652">
    <property type="term" value="P:amino acid biosynthetic process"/>
    <property type="evidence" value="ECO:0007669"/>
    <property type="project" value="UniProtKB-KW"/>
</dbReference>
<dbReference type="SUPFAM" id="SSF51569">
    <property type="entry name" value="Aldolase"/>
    <property type="match status" value="1"/>
</dbReference>
<comment type="function">
    <text evidence="1 8">Stereospecific condensation of phosphoenolpyruvate (PEP) and D-erythrose-4-phosphate (E4P) giving rise to 3-deoxy-D-arabino-heptulosonate-7-phosphate (DAHP).</text>
</comment>
<evidence type="ECO:0000256" key="7">
    <source>
        <dbReference type="ARBA" id="ARBA00047508"/>
    </source>
</evidence>
<evidence type="ECO:0000313" key="11">
    <source>
        <dbReference type="Proteomes" id="UP000257080"/>
    </source>
</evidence>
<dbReference type="GO" id="GO:0003849">
    <property type="term" value="F:3-deoxy-7-phosphoheptulonate synthase activity"/>
    <property type="evidence" value="ECO:0007669"/>
    <property type="project" value="UniProtKB-EC"/>
</dbReference>
<name>A0A3E0WH72_9MICO</name>
<dbReference type="InterPro" id="IPR006218">
    <property type="entry name" value="DAHP1/KDSA"/>
</dbReference>
<sequence>MSTTGTAASTEDLRVTRFAPLPTPADLRTELPLSAAQAELVSSTREQVEAIVAGRDPRLLLVVGPCSVHDPEAALEYARRLAPLAHEVRESVLVVMRVYFEKPRSTGGWKGLINDPYLNGTHRVADGLRIARLLLRDILSLGLPVGCEFLEPTSPQYIADAVSWGAIGARTTESQIHRQLASGLSMPVGFKNATDGDVQVAVDGCVSSAQPHVFFGIDEHGLAAAVETTGNAAGHVILRGGRQGPNSSSESVAAAAALLARAGLEPRMIVDASHANSGKDHVRQVAVVRELAAQLESGDPISGIMMESFLVGGAQKLDAQALGSLMFGQSATDACIDWATTEVLVRELAVAASARLPVPLPLPLTVPAS</sequence>
<feature type="domain" description="DAHP synthetase I/KDSA" evidence="9">
    <location>
        <begin position="50"/>
        <end position="344"/>
    </location>
</feature>
<evidence type="ECO:0000256" key="6">
    <source>
        <dbReference type="ARBA" id="ARBA00023141"/>
    </source>
</evidence>
<dbReference type="InterPro" id="IPR013785">
    <property type="entry name" value="Aldolase_TIM"/>
</dbReference>
<reference evidence="10 11" key="1">
    <citation type="submission" date="2017-04" db="EMBL/GenBank/DDBJ databases">
        <title>Comparative genome analysis of Subtercola boreus.</title>
        <authorList>
            <person name="Cho Y.-J."/>
            <person name="Cho A."/>
            <person name="Kim O.-S."/>
            <person name="Lee J.-I."/>
        </authorList>
    </citation>
    <scope>NUCLEOTIDE SEQUENCE [LARGE SCALE GENOMIC DNA]</scope>
    <source>
        <strain evidence="10 11">P28004</strain>
    </source>
</reference>
<comment type="caution">
    <text evidence="10">The sequence shown here is derived from an EMBL/GenBank/DDBJ whole genome shotgun (WGS) entry which is preliminary data.</text>
</comment>
<gene>
    <name evidence="10" type="ORF">B7R25_00960</name>
</gene>
<organism evidence="10 11">
    <name type="scientific">Subtercola boreus</name>
    <dbReference type="NCBI Taxonomy" id="120213"/>
    <lineage>
        <taxon>Bacteria</taxon>
        <taxon>Bacillati</taxon>
        <taxon>Actinomycetota</taxon>
        <taxon>Actinomycetes</taxon>
        <taxon>Micrococcales</taxon>
        <taxon>Microbacteriaceae</taxon>
        <taxon>Subtercola</taxon>
    </lineage>
</organism>
<dbReference type="PANTHER" id="PTHR21225">
    <property type="entry name" value="PHOSPHO-2-DEHYDRO-3-DEOXYHEPTONATE ALDOLASE DAHP SYNTHETASE"/>
    <property type="match status" value="1"/>
</dbReference>
<dbReference type="GO" id="GO:0005737">
    <property type="term" value="C:cytoplasm"/>
    <property type="evidence" value="ECO:0007669"/>
    <property type="project" value="TreeGrafter"/>
</dbReference>
<dbReference type="EC" id="2.5.1.54" evidence="8"/>
<dbReference type="GO" id="GO:0009423">
    <property type="term" value="P:chorismate biosynthetic process"/>
    <property type="evidence" value="ECO:0007669"/>
    <property type="project" value="UniProtKB-UniPathway"/>
</dbReference>
<dbReference type="InterPro" id="IPR006219">
    <property type="entry name" value="DAHP_synth_1"/>
</dbReference>
<evidence type="ECO:0000256" key="2">
    <source>
        <dbReference type="ARBA" id="ARBA00004688"/>
    </source>
</evidence>
<dbReference type="NCBIfam" id="NF009395">
    <property type="entry name" value="PRK12755.1"/>
    <property type="match status" value="1"/>
</dbReference>
<dbReference type="NCBIfam" id="TIGR00034">
    <property type="entry name" value="aroFGH"/>
    <property type="match status" value="1"/>
</dbReference>
<dbReference type="RefSeq" id="WP_116417103.1">
    <property type="nucleotide sequence ID" value="NZ_NBXC01000002.1"/>
</dbReference>
<evidence type="ECO:0000259" key="9">
    <source>
        <dbReference type="Pfam" id="PF00793"/>
    </source>
</evidence>
<dbReference type="FunFam" id="3.20.20.70:FF:000005">
    <property type="entry name" value="Phospho-2-dehydro-3-deoxyheptonate aldolase"/>
    <property type="match status" value="1"/>
</dbReference>
<dbReference type="UniPathway" id="UPA00053">
    <property type="reaction ID" value="UER00084"/>
</dbReference>
<keyword evidence="6 8" id="KW-0057">Aromatic amino acid biosynthesis</keyword>
<dbReference type="PANTHER" id="PTHR21225:SF12">
    <property type="entry name" value="PHOSPHO-2-DEHYDRO-3-DEOXYHEPTONATE ALDOLASE, TYROSINE-INHIBITED"/>
    <property type="match status" value="1"/>
</dbReference>
<dbReference type="OrthoDB" id="9807331at2"/>
<keyword evidence="5 8" id="KW-0808">Transferase</keyword>
<dbReference type="Gene3D" id="3.20.20.70">
    <property type="entry name" value="Aldolase class I"/>
    <property type="match status" value="1"/>
</dbReference>
<dbReference type="EMBL" id="NBXE01000002">
    <property type="protein sequence ID" value="RFA29585.1"/>
    <property type="molecule type" value="Genomic_DNA"/>
</dbReference>
<evidence type="ECO:0000313" key="10">
    <source>
        <dbReference type="EMBL" id="RFA29585.1"/>
    </source>
</evidence>
<dbReference type="PIRSF" id="PIRSF001361">
    <property type="entry name" value="DAHP_synthase"/>
    <property type="match status" value="1"/>
</dbReference>
<evidence type="ECO:0000256" key="1">
    <source>
        <dbReference type="ARBA" id="ARBA00003726"/>
    </source>
</evidence>
<evidence type="ECO:0000256" key="3">
    <source>
        <dbReference type="ARBA" id="ARBA00007985"/>
    </source>
</evidence>
<accession>A0A3E0WH72</accession>
<comment type="pathway">
    <text evidence="2 8">Metabolic intermediate biosynthesis; chorismate biosynthesis; chorismate from D-erythrose 4-phosphate and phosphoenolpyruvate: step 1/7.</text>
</comment>